<evidence type="ECO:0000313" key="2">
    <source>
        <dbReference type="EMBL" id="EFE40609.1"/>
    </source>
</evidence>
<dbReference type="GeneID" id="9578072"/>
<evidence type="ECO:0000256" key="1">
    <source>
        <dbReference type="SAM" id="MobiDB-lite"/>
    </source>
</evidence>
<reference evidence="3" key="1">
    <citation type="journal article" date="2011" name="Genome Biol.">
        <title>Comparative and functional genomics provide insights into the pathogenicity of dermatophytic fungi.</title>
        <authorList>
            <person name="Burmester A."/>
            <person name="Shelest E."/>
            <person name="Gloeckner G."/>
            <person name="Heddergott C."/>
            <person name="Schindler S."/>
            <person name="Staib P."/>
            <person name="Heidel A."/>
            <person name="Felder M."/>
            <person name="Petzold A."/>
            <person name="Szafranski K."/>
            <person name="Feuermann M."/>
            <person name="Pedruzzi I."/>
            <person name="Priebe S."/>
            <person name="Groth M."/>
            <person name="Winkler R."/>
            <person name="Li W."/>
            <person name="Kniemeyer O."/>
            <person name="Schroeckh V."/>
            <person name="Hertweck C."/>
            <person name="Hube B."/>
            <person name="White T.C."/>
            <person name="Platzer M."/>
            <person name="Guthke R."/>
            <person name="Heitman J."/>
            <person name="Woestemeyer J."/>
            <person name="Zipfel P.F."/>
            <person name="Monod M."/>
            <person name="Brakhage A.A."/>
        </authorList>
    </citation>
    <scope>NUCLEOTIDE SEQUENCE [LARGE SCALE GENOMIC DNA]</scope>
    <source>
        <strain evidence="3">HKI 0517</strain>
    </source>
</reference>
<organism evidence="2 3">
    <name type="scientific">Trichophyton verrucosum (strain HKI 0517)</name>
    <dbReference type="NCBI Taxonomy" id="663202"/>
    <lineage>
        <taxon>Eukaryota</taxon>
        <taxon>Fungi</taxon>
        <taxon>Dikarya</taxon>
        <taxon>Ascomycota</taxon>
        <taxon>Pezizomycotina</taxon>
        <taxon>Eurotiomycetes</taxon>
        <taxon>Eurotiomycetidae</taxon>
        <taxon>Onygenales</taxon>
        <taxon>Arthrodermataceae</taxon>
        <taxon>Trichophyton</taxon>
    </lineage>
</organism>
<dbReference type="Proteomes" id="UP000008383">
    <property type="component" value="Unassembled WGS sequence"/>
</dbReference>
<feature type="compositionally biased region" description="Gly residues" evidence="1">
    <location>
        <begin position="336"/>
        <end position="345"/>
    </location>
</feature>
<feature type="region of interest" description="Disordered" evidence="1">
    <location>
        <begin position="274"/>
        <end position="304"/>
    </location>
</feature>
<feature type="region of interest" description="Disordered" evidence="1">
    <location>
        <begin position="321"/>
        <end position="365"/>
    </location>
</feature>
<comment type="caution">
    <text evidence="2">The sequence shown here is derived from an EMBL/GenBank/DDBJ whole genome shotgun (WGS) entry which is preliminary data.</text>
</comment>
<protein>
    <recommendedName>
        <fullName evidence="4">Rhomboid family protein</fullName>
    </recommendedName>
</protein>
<gene>
    <name evidence="2" type="ORF">TRV_04659</name>
</gene>
<name>D4DC07_TRIVH</name>
<keyword evidence="3" id="KW-1185">Reference proteome</keyword>
<proteinExistence type="predicted"/>
<dbReference type="OrthoDB" id="272778at2759"/>
<sequence>MLFILDIIMSNIKYQISISNINIKTSTSSSNVNFKLSLIVVTSRWSVRINHFGPSGRGIEKKQRGKPEEAKERIRMLSSGFTNAPVTKLALVYIIAASILVSIADAKYLFYIQVNPHIWQYHQLWRFLIWPLTGHRTAMGIEESFILSTLPFTTFLPPLILTITVRPLSLNTLNHLPAGPTAILFAILAQYHATIPTTYKYRLLTGSSGNGPAITFSDKSTIYFLAFQLALSQLPHTILPAFIGWVIGYAWRAELLPSKISSWRIPGWIYGGSPERQRRRGIPRNRGDGDASSSGTGSRDPERLEGLRRRLEGESRAAFVAVASTDTDGGRRSTGSAGGGAGGVQEGEQRRPLAGQILDRFRGTF</sequence>
<dbReference type="HOGENOM" id="CLU_057574_0_0_1"/>
<dbReference type="KEGG" id="tve:TRV_04659"/>
<dbReference type="EMBL" id="ACYE01000235">
    <property type="protein sequence ID" value="EFE40609.1"/>
    <property type="molecule type" value="Genomic_DNA"/>
</dbReference>
<dbReference type="AlphaFoldDB" id="D4DC07"/>
<evidence type="ECO:0008006" key="4">
    <source>
        <dbReference type="Google" id="ProtNLM"/>
    </source>
</evidence>
<accession>D4DC07</accession>
<evidence type="ECO:0000313" key="3">
    <source>
        <dbReference type="Proteomes" id="UP000008383"/>
    </source>
</evidence>
<dbReference type="RefSeq" id="XP_003021227.1">
    <property type="nucleotide sequence ID" value="XM_003021181.1"/>
</dbReference>